<evidence type="ECO:0000313" key="1">
    <source>
        <dbReference type="EMBL" id="GAB78526.1"/>
    </source>
</evidence>
<dbReference type="eggNOG" id="ENOG502ZNZ0">
    <property type="taxonomic scope" value="Bacteria"/>
</dbReference>
<proteinExistence type="predicted"/>
<gene>
    <name evidence="1" type="ORF">AUCHE_09_01310</name>
</gene>
<name>K6UMY3_9MICO</name>
<organism evidence="1 2">
    <name type="scientific">Austwickia chelonae NBRC 105200</name>
    <dbReference type="NCBI Taxonomy" id="1184607"/>
    <lineage>
        <taxon>Bacteria</taxon>
        <taxon>Bacillati</taxon>
        <taxon>Actinomycetota</taxon>
        <taxon>Actinomycetes</taxon>
        <taxon>Micrococcales</taxon>
        <taxon>Dermatophilaceae</taxon>
        <taxon>Austwickia</taxon>
    </lineage>
</organism>
<comment type="caution">
    <text evidence="1">The sequence shown here is derived from an EMBL/GenBank/DDBJ whole genome shotgun (WGS) entry which is preliminary data.</text>
</comment>
<keyword evidence="2" id="KW-1185">Reference proteome</keyword>
<evidence type="ECO:0008006" key="3">
    <source>
        <dbReference type="Google" id="ProtNLM"/>
    </source>
</evidence>
<dbReference type="OrthoDB" id="9895074at2"/>
<accession>K6UMY3</accession>
<dbReference type="RefSeq" id="WP_006503281.1">
    <property type="nucleotide sequence ID" value="NZ_BAGZ01000009.1"/>
</dbReference>
<reference evidence="1 2" key="1">
    <citation type="submission" date="2012-08" db="EMBL/GenBank/DDBJ databases">
        <title>Whole genome shotgun sequence of Austwickia chelonae NBRC 105200.</title>
        <authorList>
            <person name="Yoshida I."/>
            <person name="Hosoyama A."/>
            <person name="Tsuchikane K."/>
            <person name="Katsumata H."/>
            <person name="Ando Y."/>
            <person name="Ohji S."/>
            <person name="Hamada M."/>
            <person name="Tamura T."/>
            <person name="Yamazoe A."/>
            <person name="Yamazaki S."/>
            <person name="Fujita N."/>
        </authorList>
    </citation>
    <scope>NUCLEOTIDE SEQUENCE [LARGE SCALE GENOMIC DNA]</scope>
    <source>
        <strain evidence="1 2">NBRC 105200</strain>
    </source>
</reference>
<dbReference type="EMBL" id="BAGZ01000009">
    <property type="protein sequence ID" value="GAB78526.1"/>
    <property type="molecule type" value="Genomic_DNA"/>
</dbReference>
<dbReference type="AlphaFoldDB" id="K6UMY3"/>
<evidence type="ECO:0000313" key="2">
    <source>
        <dbReference type="Proteomes" id="UP000008495"/>
    </source>
</evidence>
<protein>
    <recommendedName>
        <fullName evidence="3">DNA-binding protein</fullName>
    </recommendedName>
</protein>
<dbReference type="STRING" id="100225.SAMN05421595_2802"/>
<dbReference type="Proteomes" id="UP000008495">
    <property type="component" value="Unassembled WGS sequence"/>
</dbReference>
<sequence length="70" mass="7846">MASLTTTEAAELTGVKTAVFRGLVIYARKDGVELESPRNTWPNPHTPLYDEERLRAWLATRARPRKAHAG</sequence>